<accession>A0A1M4EMB1</accession>
<gene>
    <name evidence="1" type="ORF">BN4615_P9498</name>
</gene>
<protein>
    <submittedName>
        <fullName evidence="1">Uncharacterized protein</fullName>
    </submittedName>
</protein>
<dbReference type="RefSeq" id="WP_225268611.1">
    <property type="nucleotide sequence ID" value="NZ_CP084058.1"/>
</dbReference>
<name>A0A1M4EMB1_9ACTN</name>
<sequence length="93" mass="9961">MGWQVSPDGGMVKGKATLLEEIVEHSELNTDMVLAAIRDHGFAAYDVLVKEFPSESVVAEFTKAARSGLTTFGVGVHLASLTDKGRKRLDSLG</sequence>
<proteinExistence type="predicted"/>
<dbReference type="AlphaFoldDB" id="A0A1M4EMB1"/>
<organism evidence="1">
    <name type="scientific">Nonomuraea gerenzanensis</name>
    <dbReference type="NCBI Taxonomy" id="93944"/>
    <lineage>
        <taxon>Bacteria</taxon>
        <taxon>Bacillati</taxon>
        <taxon>Actinomycetota</taxon>
        <taxon>Actinomycetes</taxon>
        <taxon>Streptosporangiales</taxon>
        <taxon>Streptosporangiaceae</taxon>
        <taxon>Nonomuraea</taxon>
    </lineage>
</organism>
<dbReference type="EMBL" id="LT559118">
    <property type="protein sequence ID" value="SBO99982.1"/>
    <property type="molecule type" value="Genomic_DNA"/>
</dbReference>
<reference evidence="1" key="1">
    <citation type="submission" date="2016-04" db="EMBL/GenBank/DDBJ databases">
        <authorList>
            <person name="Evans L.H."/>
            <person name="Alamgir A."/>
            <person name="Owens N."/>
            <person name="Weber N.D."/>
            <person name="Virtaneva K."/>
            <person name="Barbian K."/>
            <person name="Babar A."/>
            <person name="Rosenke K."/>
        </authorList>
    </citation>
    <scope>NUCLEOTIDE SEQUENCE</scope>
    <source>
        <strain evidence="1">Nono1</strain>
    </source>
</reference>
<evidence type="ECO:0000313" key="1">
    <source>
        <dbReference type="EMBL" id="SBO99982.1"/>
    </source>
</evidence>